<evidence type="ECO:0000256" key="8">
    <source>
        <dbReference type="ARBA" id="ARBA00023319"/>
    </source>
</evidence>
<feature type="compositionally biased region" description="Low complexity" evidence="10">
    <location>
        <begin position="149"/>
        <end position="163"/>
    </location>
</feature>
<dbReference type="Proteomes" id="UP000694891">
    <property type="component" value="Unplaced"/>
</dbReference>
<feature type="chain" id="PRO_5041323367" evidence="12">
    <location>
        <begin position="17"/>
        <end position="246"/>
    </location>
</feature>
<proteinExistence type="inferred from homology"/>
<dbReference type="InterPro" id="IPR007110">
    <property type="entry name" value="Ig-like_dom"/>
</dbReference>
<feature type="domain" description="Ig-like" evidence="13">
    <location>
        <begin position="1"/>
        <end position="110"/>
    </location>
</feature>
<keyword evidence="5 11" id="KW-0472">Membrane</keyword>
<name>A0A9Y4JP67_9TELE</name>
<dbReference type="Pfam" id="PF07686">
    <property type="entry name" value="V-set"/>
    <property type="match status" value="1"/>
</dbReference>
<keyword evidence="4 11" id="KW-1133">Transmembrane helix</keyword>
<dbReference type="AlphaFoldDB" id="A0A9Y4JP67"/>
<dbReference type="GO" id="GO:0060097">
    <property type="term" value="P:cytoskeletal rearrangement involved in phagocytosis, engulfment"/>
    <property type="evidence" value="ECO:0007669"/>
    <property type="project" value="TreeGrafter"/>
</dbReference>
<accession>A0A9Y4JP67</accession>
<dbReference type="RefSeq" id="XP_008276338.1">
    <property type="nucleotide sequence ID" value="XM_008278116.1"/>
</dbReference>
<dbReference type="GO" id="GO:0001786">
    <property type="term" value="F:phosphatidylserine binding"/>
    <property type="evidence" value="ECO:0007669"/>
    <property type="project" value="TreeGrafter"/>
</dbReference>
<evidence type="ECO:0000256" key="9">
    <source>
        <dbReference type="ARBA" id="ARBA00038203"/>
    </source>
</evidence>
<evidence type="ECO:0000313" key="14">
    <source>
        <dbReference type="Proteomes" id="UP000694891"/>
    </source>
</evidence>
<feature type="region of interest" description="Disordered" evidence="10">
    <location>
        <begin position="133"/>
        <end position="163"/>
    </location>
</feature>
<keyword evidence="6" id="KW-1015">Disulfide bond</keyword>
<feature type="transmembrane region" description="Helical" evidence="11">
    <location>
        <begin position="171"/>
        <end position="194"/>
    </location>
</feature>
<dbReference type="PANTHER" id="PTHR46608">
    <property type="entry name" value="T-CELL IMMUNOGLOBULIN AND MUCIN DOMAIN-CONTAINING PROTEIN 4"/>
    <property type="match status" value="1"/>
</dbReference>
<evidence type="ECO:0000256" key="6">
    <source>
        <dbReference type="ARBA" id="ARBA00023157"/>
    </source>
</evidence>
<dbReference type="InterPro" id="IPR036179">
    <property type="entry name" value="Ig-like_dom_sf"/>
</dbReference>
<keyword evidence="15" id="KW-0675">Receptor</keyword>
<dbReference type="InterPro" id="IPR013783">
    <property type="entry name" value="Ig-like_fold"/>
</dbReference>
<organism evidence="14 15">
    <name type="scientific">Stegastes partitus</name>
    <name type="common">bicolor damselfish</name>
    <dbReference type="NCBI Taxonomy" id="144197"/>
    <lineage>
        <taxon>Eukaryota</taxon>
        <taxon>Metazoa</taxon>
        <taxon>Chordata</taxon>
        <taxon>Craniata</taxon>
        <taxon>Vertebrata</taxon>
        <taxon>Euteleostomi</taxon>
        <taxon>Actinopterygii</taxon>
        <taxon>Neopterygii</taxon>
        <taxon>Teleostei</taxon>
        <taxon>Neoteleostei</taxon>
        <taxon>Acanthomorphata</taxon>
        <taxon>Ovalentaria</taxon>
        <taxon>Pomacentridae</taxon>
        <taxon>Stegastes</taxon>
    </lineage>
</organism>
<keyword evidence="14" id="KW-1185">Reference proteome</keyword>
<gene>
    <name evidence="15" type="primary">havcr1</name>
</gene>
<dbReference type="InterPro" id="IPR003599">
    <property type="entry name" value="Ig_sub"/>
</dbReference>
<dbReference type="GO" id="GO:0016020">
    <property type="term" value="C:membrane"/>
    <property type="evidence" value="ECO:0007669"/>
    <property type="project" value="UniProtKB-SubCell"/>
</dbReference>
<dbReference type="FunFam" id="2.60.40.10:FF:000774">
    <property type="entry name" value="Hepatitis A virus cellular receptor 1"/>
    <property type="match status" value="1"/>
</dbReference>
<dbReference type="PROSITE" id="PS50835">
    <property type="entry name" value="IG_LIKE"/>
    <property type="match status" value="1"/>
</dbReference>
<keyword evidence="7" id="KW-0325">Glycoprotein</keyword>
<sequence length="246" mass="27284">MKIVLLLLVLLTVSECFSSSVEGQTGENVTLTCKYDIKYYGALYVCWIRGDIPSRGCGNQLVSTDGYKVKEESRVSSRYQLTGRLDDGDVSMTIMKLTEDDAGRYGCRVEIPGWFNDDKHHFNLTIRGKKQLVPSTESTATSQTAGHMTSTESHQTSSSSGVGSVEEDSNVMVVLVCVLCVFVVLLTASGLFFIARRWRRLNKIPQRQISTLAQFSSTSSTLQLHSRGSAVENIYQIDASDYEYCP</sequence>
<evidence type="ECO:0000256" key="3">
    <source>
        <dbReference type="ARBA" id="ARBA00022729"/>
    </source>
</evidence>
<dbReference type="GO" id="GO:0043277">
    <property type="term" value="P:apoptotic cell clearance"/>
    <property type="evidence" value="ECO:0007669"/>
    <property type="project" value="TreeGrafter"/>
</dbReference>
<evidence type="ECO:0000256" key="1">
    <source>
        <dbReference type="ARBA" id="ARBA00004479"/>
    </source>
</evidence>
<evidence type="ECO:0000256" key="7">
    <source>
        <dbReference type="ARBA" id="ARBA00023180"/>
    </source>
</evidence>
<evidence type="ECO:0000313" key="15">
    <source>
        <dbReference type="RefSeq" id="XP_008276338.1"/>
    </source>
</evidence>
<comment type="similarity">
    <text evidence="9">Belongs to the immunoglobulin superfamily. TIM family.</text>
</comment>
<dbReference type="Gene3D" id="2.60.40.10">
    <property type="entry name" value="Immunoglobulins"/>
    <property type="match status" value="1"/>
</dbReference>
<dbReference type="SMART" id="SM00409">
    <property type="entry name" value="IG"/>
    <property type="match status" value="1"/>
</dbReference>
<evidence type="ECO:0000256" key="11">
    <source>
        <dbReference type="SAM" id="Phobius"/>
    </source>
</evidence>
<evidence type="ECO:0000256" key="2">
    <source>
        <dbReference type="ARBA" id="ARBA00022692"/>
    </source>
</evidence>
<dbReference type="PANTHER" id="PTHR46608:SF3">
    <property type="entry name" value="T-CELL IMMUNOGLOBULIN AND MUCIN DOMAIN-CONTAINING PROTEIN 4"/>
    <property type="match status" value="1"/>
</dbReference>
<evidence type="ECO:0000256" key="5">
    <source>
        <dbReference type="ARBA" id="ARBA00023136"/>
    </source>
</evidence>
<reference evidence="15" key="1">
    <citation type="submission" date="2025-08" db="UniProtKB">
        <authorList>
            <consortium name="RefSeq"/>
        </authorList>
    </citation>
    <scope>IDENTIFICATION</scope>
</reference>
<feature type="signal peptide" evidence="12">
    <location>
        <begin position="1"/>
        <end position="16"/>
    </location>
</feature>
<keyword evidence="3 12" id="KW-0732">Signal</keyword>
<dbReference type="SUPFAM" id="SSF48726">
    <property type="entry name" value="Immunoglobulin"/>
    <property type="match status" value="1"/>
</dbReference>
<dbReference type="InterPro" id="IPR013106">
    <property type="entry name" value="Ig_V-set"/>
</dbReference>
<evidence type="ECO:0000256" key="10">
    <source>
        <dbReference type="SAM" id="MobiDB-lite"/>
    </source>
</evidence>
<evidence type="ECO:0000256" key="4">
    <source>
        <dbReference type="ARBA" id="ARBA00022989"/>
    </source>
</evidence>
<evidence type="ECO:0000259" key="13">
    <source>
        <dbReference type="PROSITE" id="PS50835"/>
    </source>
</evidence>
<feature type="compositionally biased region" description="Polar residues" evidence="10">
    <location>
        <begin position="133"/>
        <end position="148"/>
    </location>
</feature>
<comment type="subcellular location">
    <subcellularLocation>
        <location evidence="1">Membrane</location>
        <topology evidence="1">Single-pass type I membrane protein</topology>
    </subcellularLocation>
</comment>
<dbReference type="CTD" id="26762"/>
<protein>
    <submittedName>
        <fullName evidence="15">Hepatitis A virus cellular receptor 1</fullName>
    </submittedName>
</protein>
<evidence type="ECO:0000256" key="12">
    <source>
        <dbReference type="SAM" id="SignalP"/>
    </source>
</evidence>
<keyword evidence="2 11" id="KW-0812">Transmembrane</keyword>
<keyword evidence="8" id="KW-0393">Immunoglobulin domain</keyword>